<dbReference type="Pfam" id="PF03062">
    <property type="entry name" value="MBOAT"/>
    <property type="match status" value="1"/>
</dbReference>
<keyword evidence="12" id="KW-1185">Reference proteome</keyword>
<feature type="transmembrane region" description="Helical" evidence="10">
    <location>
        <begin position="20"/>
        <end position="47"/>
    </location>
</feature>
<name>A0A923PMB6_9BACT</name>
<proteinExistence type="inferred from homology"/>
<keyword evidence="8 9" id="KW-0012">Acyltransferase</keyword>
<dbReference type="GO" id="GO:0042121">
    <property type="term" value="P:alginic acid biosynthetic process"/>
    <property type="evidence" value="ECO:0007669"/>
    <property type="project" value="InterPro"/>
</dbReference>
<reference evidence="11" key="1">
    <citation type="submission" date="2020-08" db="EMBL/GenBank/DDBJ databases">
        <title>Lewinella bacteria from marine environments.</title>
        <authorList>
            <person name="Zhong Y."/>
        </authorList>
    </citation>
    <scope>NUCLEOTIDE SEQUENCE</scope>
    <source>
        <strain evidence="11">KCTC 42187</strain>
    </source>
</reference>
<evidence type="ECO:0000256" key="7">
    <source>
        <dbReference type="ARBA" id="ARBA00023136"/>
    </source>
</evidence>
<dbReference type="EMBL" id="JACSIT010000148">
    <property type="protein sequence ID" value="MBC6996074.1"/>
    <property type="molecule type" value="Genomic_DNA"/>
</dbReference>
<dbReference type="PIRSF" id="PIRSF500217">
    <property type="entry name" value="AlgI"/>
    <property type="match status" value="1"/>
</dbReference>
<keyword evidence="4 9" id="KW-0808">Transferase</keyword>
<dbReference type="InterPro" id="IPR028362">
    <property type="entry name" value="AlgI"/>
</dbReference>
<evidence type="ECO:0000313" key="12">
    <source>
        <dbReference type="Proteomes" id="UP000650081"/>
    </source>
</evidence>
<evidence type="ECO:0000256" key="1">
    <source>
        <dbReference type="ARBA" id="ARBA00004651"/>
    </source>
</evidence>
<evidence type="ECO:0000256" key="2">
    <source>
        <dbReference type="ARBA" id="ARBA00010323"/>
    </source>
</evidence>
<keyword evidence="6 10" id="KW-1133">Transmembrane helix</keyword>
<evidence type="ECO:0000256" key="8">
    <source>
        <dbReference type="ARBA" id="ARBA00023315"/>
    </source>
</evidence>
<keyword evidence="7 9" id="KW-0472">Membrane</keyword>
<feature type="transmembrane region" description="Helical" evidence="10">
    <location>
        <begin position="133"/>
        <end position="153"/>
    </location>
</feature>
<dbReference type="PANTHER" id="PTHR13285:SF23">
    <property type="entry name" value="TEICHOIC ACID D-ALANYLTRANSFERASE"/>
    <property type="match status" value="1"/>
</dbReference>
<evidence type="ECO:0000256" key="5">
    <source>
        <dbReference type="ARBA" id="ARBA00022692"/>
    </source>
</evidence>
<dbReference type="GO" id="GO:0005886">
    <property type="term" value="C:plasma membrane"/>
    <property type="evidence" value="ECO:0007669"/>
    <property type="project" value="UniProtKB-SubCell"/>
</dbReference>
<keyword evidence="3 9" id="KW-1003">Cell membrane</keyword>
<evidence type="ECO:0000256" key="6">
    <source>
        <dbReference type="ARBA" id="ARBA00022989"/>
    </source>
</evidence>
<accession>A0A923PMB6</accession>
<dbReference type="AlphaFoldDB" id="A0A923PMB6"/>
<dbReference type="GO" id="GO:0016746">
    <property type="term" value="F:acyltransferase activity"/>
    <property type="evidence" value="ECO:0007669"/>
    <property type="project" value="UniProtKB-KW"/>
</dbReference>
<evidence type="ECO:0000256" key="10">
    <source>
        <dbReference type="SAM" id="Phobius"/>
    </source>
</evidence>
<organism evidence="11 12">
    <name type="scientific">Neolewinella lacunae</name>
    <dbReference type="NCBI Taxonomy" id="1517758"/>
    <lineage>
        <taxon>Bacteria</taxon>
        <taxon>Pseudomonadati</taxon>
        <taxon>Bacteroidota</taxon>
        <taxon>Saprospiria</taxon>
        <taxon>Saprospirales</taxon>
        <taxon>Lewinellaceae</taxon>
        <taxon>Neolewinella</taxon>
    </lineage>
</organism>
<protein>
    <submittedName>
        <fullName evidence="11">MBOAT family protein</fullName>
    </submittedName>
</protein>
<feature type="transmembrane region" description="Helical" evidence="10">
    <location>
        <begin position="388"/>
        <end position="406"/>
    </location>
</feature>
<dbReference type="PANTHER" id="PTHR13285">
    <property type="entry name" value="ACYLTRANSFERASE"/>
    <property type="match status" value="1"/>
</dbReference>
<comment type="caution">
    <text evidence="11">The sequence shown here is derived from an EMBL/GenBank/DDBJ whole genome shotgun (WGS) entry which is preliminary data.</text>
</comment>
<dbReference type="RefSeq" id="WP_187468093.1">
    <property type="nucleotide sequence ID" value="NZ_JACSIT010000148.1"/>
</dbReference>
<dbReference type="InterPro" id="IPR004299">
    <property type="entry name" value="MBOAT_fam"/>
</dbReference>
<dbReference type="InterPro" id="IPR051085">
    <property type="entry name" value="MB_O-acyltransferase"/>
</dbReference>
<feature type="transmembrane region" description="Helical" evidence="10">
    <location>
        <begin position="331"/>
        <end position="351"/>
    </location>
</feature>
<sequence length="448" mass="51439">MPIVWGGSLLLPRRWQNAWLLLLSLLLYAWGGVSYTAVLLWTIVFNYGIGRCVNGRHGGLWLALGVVVNLGVLAYFKYTTFAVAEANQLLQLVAIPPFELPRIALPLGISFYTFQAISYLADTYRGTTPPQRNVFRLGLYVSFFPQLIAGPIVRYQDLNQQIAQRRMSWEQTAEGLQRFLIGLAKKVLIANTLAVPVEEIFALDFTQMDAFTAWAGVLLYAGQLYFDFSGYSDMAIGLGLLFGFRLPENFRFPYASRDIRDFWRRWHITLGAWFRDYLYLPLGGSRGGRWRTVRNLLLVFLATGVWHGAAWAFVAWGLWHGLFIVLERQPWWRLRGIPYAFVVVLLGWVLFRTESLALAGDYYRAMAGGNAQTVAFEWAFYWSRELTVVSLVAILLAWPWAEWLPWRPRFRPGNGWEVLRITGLLLLFLLSTNALVNNSLNPFIYFRF</sequence>
<keyword evidence="5 10" id="KW-0812">Transmembrane</keyword>
<evidence type="ECO:0000256" key="4">
    <source>
        <dbReference type="ARBA" id="ARBA00022679"/>
    </source>
</evidence>
<comment type="similarity">
    <text evidence="2 9">Belongs to the membrane-bound acyltransferase family.</text>
</comment>
<feature type="transmembrane region" description="Helical" evidence="10">
    <location>
        <begin position="418"/>
        <end position="436"/>
    </location>
</feature>
<dbReference type="PIRSF" id="PIRSF016636">
    <property type="entry name" value="AlgI_DltB"/>
    <property type="match status" value="1"/>
</dbReference>
<evidence type="ECO:0000313" key="11">
    <source>
        <dbReference type="EMBL" id="MBC6996074.1"/>
    </source>
</evidence>
<dbReference type="Proteomes" id="UP000650081">
    <property type="component" value="Unassembled WGS sequence"/>
</dbReference>
<feature type="transmembrane region" description="Helical" evidence="10">
    <location>
        <begin position="103"/>
        <end position="121"/>
    </location>
</feature>
<comment type="subcellular location">
    <subcellularLocation>
        <location evidence="1">Cell membrane</location>
        <topology evidence="1">Multi-pass membrane protein</topology>
    </subcellularLocation>
</comment>
<gene>
    <name evidence="11" type="ORF">H9S92_18030</name>
</gene>
<evidence type="ECO:0000256" key="9">
    <source>
        <dbReference type="PIRNR" id="PIRNR016636"/>
    </source>
</evidence>
<feature type="transmembrane region" description="Helical" evidence="10">
    <location>
        <begin position="296"/>
        <end position="319"/>
    </location>
</feature>
<feature type="transmembrane region" description="Helical" evidence="10">
    <location>
        <begin position="59"/>
        <end position="83"/>
    </location>
</feature>
<evidence type="ECO:0000256" key="3">
    <source>
        <dbReference type="ARBA" id="ARBA00022475"/>
    </source>
</evidence>
<dbReference type="InterPro" id="IPR024194">
    <property type="entry name" value="Ac/AlaTfrase_AlgI/DltB"/>
</dbReference>